<dbReference type="PROSITE" id="PS51740">
    <property type="entry name" value="SPOVT_ABRB"/>
    <property type="match status" value="1"/>
</dbReference>
<dbReference type="PANTHER" id="PTHR34860:SF6">
    <property type="entry name" value="REPRESSOR-LIKE PROTEIN SSO7C3"/>
    <property type="match status" value="1"/>
</dbReference>
<proteinExistence type="predicted"/>
<name>A0ABD6DNS4_9EURY</name>
<dbReference type="AlphaFoldDB" id="A0ABD6DNS4"/>
<comment type="caution">
    <text evidence="3">The sequence shown here is derived from an EMBL/GenBank/DDBJ whole genome shotgun (WGS) entry which is preliminary data.</text>
</comment>
<keyword evidence="4" id="KW-1185">Reference proteome</keyword>
<accession>A0ABD6DNS4</accession>
<dbReference type="Gene3D" id="2.10.260.10">
    <property type="match status" value="1"/>
</dbReference>
<feature type="domain" description="SpoVT-AbrB" evidence="2">
    <location>
        <begin position="5"/>
        <end position="50"/>
    </location>
</feature>
<dbReference type="EMBL" id="JBHUDO010000004">
    <property type="protein sequence ID" value="MFD1647687.1"/>
    <property type="molecule type" value="Genomic_DNA"/>
</dbReference>
<organism evidence="3 4">
    <name type="scientific">Haloarchaeobius litoreus</name>
    <dbReference type="NCBI Taxonomy" id="755306"/>
    <lineage>
        <taxon>Archaea</taxon>
        <taxon>Methanobacteriati</taxon>
        <taxon>Methanobacteriota</taxon>
        <taxon>Stenosarchaea group</taxon>
        <taxon>Halobacteria</taxon>
        <taxon>Halobacteriales</taxon>
        <taxon>Halorubellaceae</taxon>
        <taxon>Haloarchaeobius</taxon>
    </lineage>
</organism>
<dbReference type="SMART" id="SM00966">
    <property type="entry name" value="SpoVT_AbrB"/>
    <property type="match status" value="1"/>
</dbReference>
<dbReference type="NCBIfam" id="TIGR01439">
    <property type="entry name" value="lp_hng_hel_AbrB"/>
    <property type="match status" value="1"/>
</dbReference>
<sequence>MSADNEKRQVDSKGRVTIPKSIRDRLNIDPGEEVDIDIEDGTVVIRPRISRGEFIETMEGCITEETRAESAERLTPSDIKSDWTADLPNSS</sequence>
<evidence type="ECO:0000256" key="1">
    <source>
        <dbReference type="SAM" id="MobiDB-lite"/>
    </source>
</evidence>
<protein>
    <submittedName>
        <fullName evidence="3">AbrB/MazE/SpoVT family DNA-binding domain-containing protein</fullName>
    </submittedName>
</protein>
<evidence type="ECO:0000313" key="3">
    <source>
        <dbReference type="EMBL" id="MFD1647687.1"/>
    </source>
</evidence>
<evidence type="ECO:0000259" key="2">
    <source>
        <dbReference type="PROSITE" id="PS51740"/>
    </source>
</evidence>
<feature type="region of interest" description="Disordered" evidence="1">
    <location>
        <begin position="64"/>
        <end position="91"/>
    </location>
</feature>
<dbReference type="InterPro" id="IPR007159">
    <property type="entry name" value="SpoVT-AbrB_dom"/>
</dbReference>
<dbReference type="Pfam" id="PF04014">
    <property type="entry name" value="MazE_antitoxin"/>
    <property type="match status" value="1"/>
</dbReference>
<keyword evidence="3" id="KW-0238">DNA-binding</keyword>
<dbReference type="SUPFAM" id="SSF89447">
    <property type="entry name" value="AbrB/MazE/MraZ-like"/>
    <property type="match status" value="1"/>
</dbReference>
<dbReference type="InterPro" id="IPR052975">
    <property type="entry name" value="Repressor-like_regulatory"/>
</dbReference>
<dbReference type="Proteomes" id="UP001597034">
    <property type="component" value="Unassembled WGS sequence"/>
</dbReference>
<dbReference type="InterPro" id="IPR037914">
    <property type="entry name" value="SpoVT-AbrB_sf"/>
</dbReference>
<dbReference type="PANTHER" id="PTHR34860">
    <property type="entry name" value="REPRESSOR-LIKE PROTEIN SSO7C3"/>
    <property type="match status" value="1"/>
</dbReference>
<evidence type="ECO:0000313" key="4">
    <source>
        <dbReference type="Proteomes" id="UP001597034"/>
    </source>
</evidence>
<reference evidence="3 4" key="1">
    <citation type="journal article" date="2019" name="Int. J. Syst. Evol. Microbiol.">
        <title>The Global Catalogue of Microorganisms (GCM) 10K type strain sequencing project: providing services to taxonomists for standard genome sequencing and annotation.</title>
        <authorList>
            <consortium name="The Broad Institute Genomics Platform"/>
            <consortium name="The Broad Institute Genome Sequencing Center for Infectious Disease"/>
            <person name="Wu L."/>
            <person name="Ma J."/>
        </authorList>
    </citation>
    <scope>NUCLEOTIDE SEQUENCE [LARGE SCALE GENOMIC DNA]</scope>
    <source>
        <strain evidence="3 4">CGMCC 1.10390</strain>
    </source>
</reference>
<gene>
    <name evidence="3" type="ORF">ACFSBL_18505</name>
</gene>
<dbReference type="GO" id="GO:0003677">
    <property type="term" value="F:DNA binding"/>
    <property type="evidence" value="ECO:0007669"/>
    <property type="project" value="UniProtKB-KW"/>
</dbReference>
<dbReference type="RefSeq" id="WP_256401834.1">
    <property type="nucleotide sequence ID" value="NZ_JANHJR010000004.1"/>
</dbReference>